<dbReference type="Pfam" id="PF04991">
    <property type="entry name" value="LicD"/>
    <property type="match status" value="1"/>
</dbReference>
<evidence type="ECO:0000313" key="2">
    <source>
        <dbReference type="EMBL" id="SVA57553.1"/>
    </source>
</evidence>
<dbReference type="EMBL" id="UINC01013295">
    <property type="protein sequence ID" value="SVA57553.1"/>
    <property type="molecule type" value="Genomic_DNA"/>
</dbReference>
<protein>
    <recommendedName>
        <fullName evidence="1">LicD/FKTN/FKRP nucleotidyltransferase domain-containing protein</fullName>
    </recommendedName>
</protein>
<proteinExistence type="predicted"/>
<dbReference type="PANTHER" id="PTHR43404">
    <property type="entry name" value="LIPOPOLYSACCHARIDE CHOLINEPHOSPHOTRANSFERASE LICD"/>
    <property type="match status" value="1"/>
</dbReference>
<evidence type="ECO:0000259" key="1">
    <source>
        <dbReference type="Pfam" id="PF04991"/>
    </source>
</evidence>
<name>A0A381X002_9ZZZZ</name>
<accession>A0A381X002</accession>
<dbReference type="AlphaFoldDB" id="A0A381X002"/>
<dbReference type="InterPro" id="IPR052942">
    <property type="entry name" value="LPS_cholinephosphotransferase"/>
</dbReference>
<reference evidence="2" key="1">
    <citation type="submission" date="2018-05" db="EMBL/GenBank/DDBJ databases">
        <authorList>
            <person name="Lanie J.A."/>
            <person name="Ng W.-L."/>
            <person name="Kazmierczak K.M."/>
            <person name="Andrzejewski T.M."/>
            <person name="Davidsen T.M."/>
            <person name="Wayne K.J."/>
            <person name="Tettelin H."/>
            <person name="Glass J.I."/>
            <person name="Rusch D."/>
            <person name="Podicherti R."/>
            <person name="Tsui H.-C.T."/>
            <person name="Winkler M.E."/>
        </authorList>
    </citation>
    <scope>NUCLEOTIDE SEQUENCE</scope>
</reference>
<feature type="domain" description="LicD/FKTN/FKRP nucleotidyltransferase" evidence="1">
    <location>
        <begin position="31"/>
        <end position="104"/>
    </location>
</feature>
<organism evidence="2">
    <name type="scientific">marine metagenome</name>
    <dbReference type="NCBI Taxonomy" id="408172"/>
    <lineage>
        <taxon>unclassified sequences</taxon>
        <taxon>metagenomes</taxon>
        <taxon>ecological metagenomes</taxon>
    </lineage>
</organism>
<sequence length="208" mass="24660">MSGRFTLDQENTKTALKMMSDVTAIFSVCQIKYTLTAGTLLGIIRENRLLPWDKDVDLRIFREDEQKIMAAIPKIKKAGYLVRVRHQEKEDNPLKLGEPRILKIYSKKFFFLKGNVMMDCFIATRFENSYIWSCGGIKKYTKKAVPAKYYDDLNTVQFDDKLYFIPSDHENYLTYRYGDWRVPQKKWRFTKDDGAIISTDHRRKKKKR</sequence>
<dbReference type="InterPro" id="IPR007074">
    <property type="entry name" value="LicD/FKTN/FKRP_NTP_transf"/>
</dbReference>
<gene>
    <name evidence="2" type="ORF">METZ01_LOCUS110407</name>
</gene>
<dbReference type="GO" id="GO:0009100">
    <property type="term" value="P:glycoprotein metabolic process"/>
    <property type="evidence" value="ECO:0007669"/>
    <property type="project" value="UniProtKB-ARBA"/>
</dbReference>
<dbReference type="PANTHER" id="PTHR43404:SF2">
    <property type="entry name" value="LIPOPOLYSACCHARIDE CHOLINEPHOSPHOTRANSFERASE LICD"/>
    <property type="match status" value="1"/>
</dbReference>